<dbReference type="EMBL" id="BLPF01000001">
    <property type="protein sequence ID" value="GFJ79808.1"/>
    <property type="molecule type" value="Genomic_DNA"/>
</dbReference>
<dbReference type="SUPFAM" id="SSF56747">
    <property type="entry name" value="Prim-pol domain"/>
    <property type="match status" value="1"/>
</dbReference>
<dbReference type="AlphaFoldDB" id="A0A6V8KBM9"/>
<gene>
    <name evidence="2" type="ORF">Phou_039880</name>
</gene>
<proteinExistence type="predicted"/>
<sequence>MTLLDTALAAARRGWHVFPVRPGDKTPALHGDRRCPGTGPCKSGHLGWEQRATIDPDRIRACWSGAVYNVGIACGPSGLVVVDLDRPKPNQVAPAEWRIPGISDGGDTLAVLADRRGQPYPCDTYTVTTTSGGTHLYWQHPDGPELRNTAGALGWLIDTRAHGGYVVAAGSIVAGNRYTVEWETDPVPLPGWLADLLAAESRPLPVEEAAPVLLREAGRRAAYVGAAIDAQRQRIAEAPQGQRNRALYLSAVALGQLAAGGALAEEDVYTALWPAARAAGLTRRETDRTIRSGLKAGAARPRSVAA</sequence>
<feature type="domain" description="DNA primase/polymerase bifunctional N-terminal" evidence="1">
    <location>
        <begin position="7"/>
        <end position="193"/>
    </location>
</feature>
<dbReference type="CDD" id="cd04859">
    <property type="entry name" value="Prim_Pol"/>
    <property type="match status" value="1"/>
</dbReference>
<organism evidence="2 3">
    <name type="scientific">Phytohabitans houttuyneae</name>
    <dbReference type="NCBI Taxonomy" id="1076126"/>
    <lineage>
        <taxon>Bacteria</taxon>
        <taxon>Bacillati</taxon>
        <taxon>Actinomycetota</taxon>
        <taxon>Actinomycetes</taxon>
        <taxon>Micromonosporales</taxon>
        <taxon>Micromonosporaceae</taxon>
    </lineage>
</organism>
<dbReference type="Proteomes" id="UP000482800">
    <property type="component" value="Unassembled WGS sequence"/>
</dbReference>
<dbReference type="SMART" id="SM00943">
    <property type="entry name" value="Prim-Pol"/>
    <property type="match status" value="1"/>
</dbReference>
<protein>
    <recommendedName>
        <fullName evidence="1">DNA primase/polymerase bifunctional N-terminal domain-containing protein</fullName>
    </recommendedName>
</protein>
<comment type="caution">
    <text evidence="2">The sequence shown here is derived from an EMBL/GenBank/DDBJ whole genome shotgun (WGS) entry which is preliminary data.</text>
</comment>
<accession>A0A6V8KBM9</accession>
<dbReference type="RefSeq" id="WP_246273617.1">
    <property type="nucleotide sequence ID" value="NZ_BAABGO010000011.1"/>
</dbReference>
<evidence type="ECO:0000313" key="3">
    <source>
        <dbReference type="Proteomes" id="UP000482800"/>
    </source>
</evidence>
<reference evidence="2 3" key="1">
    <citation type="submission" date="2020-03" db="EMBL/GenBank/DDBJ databases">
        <title>Whole genome shotgun sequence of Phytohabitans houttuyneae NBRC 108639.</title>
        <authorList>
            <person name="Komaki H."/>
            <person name="Tamura T."/>
        </authorList>
    </citation>
    <scope>NUCLEOTIDE SEQUENCE [LARGE SCALE GENOMIC DNA]</scope>
    <source>
        <strain evidence="2 3">NBRC 108639</strain>
    </source>
</reference>
<keyword evidence="3" id="KW-1185">Reference proteome</keyword>
<reference evidence="2 3" key="2">
    <citation type="submission" date="2020-03" db="EMBL/GenBank/DDBJ databases">
        <authorList>
            <person name="Ichikawa N."/>
            <person name="Kimura A."/>
            <person name="Kitahashi Y."/>
            <person name="Uohara A."/>
        </authorList>
    </citation>
    <scope>NUCLEOTIDE SEQUENCE [LARGE SCALE GENOMIC DNA]</scope>
    <source>
        <strain evidence="2 3">NBRC 108639</strain>
    </source>
</reference>
<name>A0A6V8KBM9_9ACTN</name>
<dbReference type="InterPro" id="IPR015330">
    <property type="entry name" value="DNA_primase/pol_bifunc_N"/>
</dbReference>
<dbReference type="Pfam" id="PF09250">
    <property type="entry name" value="Prim-Pol"/>
    <property type="match status" value="1"/>
</dbReference>
<evidence type="ECO:0000313" key="2">
    <source>
        <dbReference type="EMBL" id="GFJ79808.1"/>
    </source>
</evidence>
<evidence type="ECO:0000259" key="1">
    <source>
        <dbReference type="SMART" id="SM00943"/>
    </source>
</evidence>